<keyword evidence="3" id="KW-1185">Reference proteome</keyword>
<evidence type="ECO:0000313" key="3">
    <source>
        <dbReference type="Proteomes" id="UP001059610"/>
    </source>
</evidence>
<name>A0ABQ5LJC6_9GAMM</name>
<keyword evidence="1" id="KW-0812">Transmembrane</keyword>
<evidence type="ECO:0000256" key="1">
    <source>
        <dbReference type="SAM" id="Phobius"/>
    </source>
</evidence>
<keyword evidence="1" id="KW-1133">Transmembrane helix</keyword>
<feature type="transmembrane region" description="Helical" evidence="1">
    <location>
        <begin position="20"/>
        <end position="41"/>
    </location>
</feature>
<dbReference type="Proteomes" id="UP001059610">
    <property type="component" value="Unassembled WGS sequence"/>
</dbReference>
<proteinExistence type="predicted"/>
<gene>
    <name evidence="2" type="ORF">SOASR032_22940</name>
</gene>
<dbReference type="EMBL" id="BRLJ01000006">
    <property type="protein sequence ID" value="GKX63725.1"/>
    <property type="molecule type" value="Genomic_DNA"/>
</dbReference>
<reference evidence="2" key="1">
    <citation type="submission" date="2022-06" db="EMBL/GenBank/DDBJ databases">
        <title>Draft genome sequences of Pragia fontium str. JCM24417.</title>
        <authorList>
            <person name="Wakabayashi Y."/>
            <person name="Kojima K."/>
        </authorList>
    </citation>
    <scope>NUCLEOTIDE SEQUENCE</scope>
    <source>
        <strain evidence="2">JCM 24417</strain>
    </source>
</reference>
<organism evidence="2 3">
    <name type="scientific">Pragia fontium</name>
    <dbReference type="NCBI Taxonomy" id="82985"/>
    <lineage>
        <taxon>Bacteria</taxon>
        <taxon>Pseudomonadati</taxon>
        <taxon>Pseudomonadota</taxon>
        <taxon>Gammaproteobacteria</taxon>
        <taxon>Enterobacterales</taxon>
        <taxon>Budviciaceae</taxon>
        <taxon>Pragia</taxon>
    </lineage>
</organism>
<feature type="transmembrane region" description="Helical" evidence="1">
    <location>
        <begin position="48"/>
        <end position="73"/>
    </location>
</feature>
<dbReference type="RefSeq" id="WP_114987417.1">
    <property type="nucleotide sequence ID" value="NZ_BRLJ01000006.1"/>
</dbReference>
<protein>
    <submittedName>
        <fullName evidence="2">Uncharacterized protein</fullName>
    </submittedName>
</protein>
<keyword evidence="1" id="KW-0472">Membrane</keyword>
<accession>A0ABQ5LJC6</accession>
<evidence type="ECO:0000313" key="2">
    <source>
        <dbReference type="EMBL" id="GKX63725.1"/>
    </source>
</evidence>
<feature type="transmembrane region" description="Helical" evidence="1">
    <location>
        <begin position="79"/>
        <end position="98"/>
    </location>
</feature>
<comment type="caution">
    <text evidence="2">The sequence shown here is derived from an EMBL/GenBank/DDBJ whole genome shotgun (WGS) entry which is preliminary data.</text>
</comment>
<sequence length="130" mass="14396">MLALPFELFGFSQYIENEPAMMAFVASFGVLLAAFMVGLFMRLPLVKPIFATISGGLALGLFPGFGLSMILVFSGISGIHILLSWLIVILTSISFVAFNYRRLANWMTDFTATTPEKAPKSKQSPKRRRK</sequence>